<name>A0AAD7G9P7_MYCRO</name>
<dbReference type="InterPro" id="IPR012341">
    <property type="entry name" value="6hp_glycosidase-like_sf"/>
</dbReference>
<sequence>MSVFWRLFLTAFYVVHVLGWSNGPWDAYIQAPTSRTLRSTSIHSADGSIKSPTTTGALFTTRNSTIVLDFGKQVAGLISVSFGARTFSNAALGVGFSESSQFIAALGSDLSQDMSNPDLYITFTPPAGVNSTLTAPEKNLRGGFRYLSLCALADAVLDVVDVSLAYTPAPQVVDDSSLGDYNGYFYSANDDLLNRIFYAGAHTIQLTTIGAHQGRVYPPVFSGSSGWDDSGLLPPLSADQAVIVDGAKRDRSAWPGDLGVALESAFVTGNVGAMDAVKNNLITLWNFQDSQTGELPWVSPPIYSSANPNWYISDVYSMWAIVATRDYWAYSGDTAWISTIWSQYLLSIDWVLSKVDSTGLYFSTHTGDWGRVANGGHSLSANVLAFRSLQGAIQLSTLLGKNTDSIPGWNSTAQGLRTAVNDALWDDVQGMYRDNDGSTLYPQDGNTIAVLFDIADPTQAARISTGLTGNWNEFGAIAPEASGTISPFVTSFEVKAHFKAGNSSAAVEIIRRMWGYALNKFSNSTVIEGYFQDGSLHYPSYNGANSYISHTHGWSTGPSASLVFNLVGMSTDVSLSTPNTHSVLDGAWIFSPATDVPSAQGGFRTALGEFSAQWTFADEPMLTFKATLNTPASAAGKIAIPVEWQATVTVDGVVVYDAVNGPQGGVELNEGRVWVAVGGGTHTVEATG</sequence>
<dbReference type="PANTHER" id="PTHR34987">
    <property type="entry name" value="C, PUTATIVE (AFU_ORTHOLOGUE AFUA_3G02880)-RELATED"/>
    <property type="match status" value="1"/>
</dbReference>
<dbReference type="InterPro" id="IPR035396">
    <property type="entry name" value="Bac_rhamnosid6H"/>
</dbReference>
<dbReference type="Pfam" id="PF17389">
    <property type="entry name" value="Bac_rhamnosid6H"/>
    <property type="match status" value="1"/>
</dbReference>
<evidence type="ECO:0000256" key="1">
    <source>
        <dbReference type="SAM" id="SignalP"/>
    </source>
</evidence>
<proteinExistence type="predicted"/>
<keyword evidence="3" id="KW-0326">Glycosidase</keyword>
<dbReference type="GO" id="GO:0005975">
    <property type="term" value="P:carbohydrate metabolic process"/>
    <property type="evidence" value="ECO:0007669"/>
    <property type="project" value="InterPro"/>
</dbReference>
<feature type="chain" id="PRO_5042272029" evidence="1">
    <location>
        <begin position="20"/>
        <end position="688"/>
    </location>
</feature>
<dbReference type="SUPFAM" id="SSF48208">
    <property type="entry name" value="Six-hairpin glycosidases"/>
    <property type="match status" value="1"/>
</dbReference>
<keyword evidence="1" id="KW-0732">Signal</keyword>
<protein>
    <submittedName>
        <fullName evidence="3">Six-hairpin glycosidase-like protein</fullName>
    </submittedName>
</protein>
<evidence type="ECO:0000259" key="2">
    <source>
        <dbReference type="Pfam" id="PF17389"/>
    </source>
</evidence>
<dbReference type="Gene3D" id="1.50.10.10">
    <property type="match status" value="1"/>
</dbReference>
<feature type="domain" description="Alpha-L-rhamnosidase six-hairpin glycosidase" evidence="2">
    <location>
        <begin position="242"/>
        <end position="465"/>
    </location>
</feature>
<keyword evidence="3" id="KW-0378">Hydrolase</keyword>
<evidence type="ECO:0000313" key="3">
    <source>
        <dbReference type="EMBL" id="KAJ7670392.1"/>
    </source>
</evidence>
<gene>
    <name evidence="3" type="ORF">B0H17DRAFT_1017915</name>
</gene>
<dbReference type="AlphaFoldDB" id="A0AAD7G9P7"/>
<dbReference type="InterPro" id="IPR008928">
    <property type="entry name" value="6-hairpin_glycosidase_sf"/>
</dbReference>
<dbReference type="PANTHER" id="PTHR34987:SF6">
    <property type="entry name" value="ALPHA-L-RHAMNOSIDASE SIX-HAIRPIN GLYCOSIDASE DOMAIN-CONTAINING PROTEIN"/>
    <property type="match status" value="1"/>
</dbReference>
<reference evidence="3" key="1">
    <citation type="submission" date="2023-03" db="EMBL/GenBank/DDBJ databases">
        <title>Massive genome expansion in bonnet fungi (Mycena s.s.) driven by repeated elements and novel gene families across ecological guilds.</title>
        <authorList>
            <consortium name="Lawrence Berkeley National Laboratory"/>
            <person name="Harder C.B."/>
            <person name="Miyauchi S."/>
            <person name="Viragh M."/>
            <person name="Kuo A."/>
            <person name="Thoen E."/>
            <person name="Andreopoulos B."/>
            <person name="Lu D."/>
            <person name="Skrede I."/>
            <person name="Drula E."/>
            <person name="Henrissat B."/>
            <person name="Morin E."/>
            <person name="Kohler A."/>
            <person name="Barry K."/>
            <person name="LaButti K."/>
            <person name="Morin E."/>
            <person name="Salamov A."/>
            <person name="Lipzen A."/>
            <person name="Mereny Z."/>
            <person name="Hegedus B."/>
            <person name="Baldrian P."/>
            <person name="Stursova M."/>
            <person name="Weitz H."/>
            <person name="Taylor A."/>
            <person name="Grigoriev I.V."/>
            <person name="Nagy L.G."/>
            <person name="Martin F."/>
            <person name="Kauserud H."/>
        </authorList>
    </citation>
    <scope>NUCLEOTIDE SEQUENCE</scope>
    <source>
        <strain evidence="3">CBHHK067</strain>
    </source>
</reference>
<dbReference type="Proteomes" id="UP001221757">
    <property type="component" value="Unassembled WGS sequence"/>
</dbReference>
<dbReference type="Gene3D" id="2.60.420.10">
    <property type="entry name" value="Maltose phosphorylase, domain 3"/>
    <property type="match status" value="1"/>
</dbReference>
<dbReference type="EMBL" id="JARKIE010000181">
    <property type="protein sequence ID" value="KAJ7670392.1"/>
    <property type="molecule type" value="Genomic_DNA"/>
</dbReference>
<dbReference type="GO" id="GO:0016798">
    <property type="term" value="F:hydrolase activity, acting on glycosyl bonds"/>
    <property type="evidence" value="ECO:0007669"/>
    <property type="project" value="UniProtKB-KW"/>
</dbReference>
<evidence type="ECO:0000313" key="4">
    <source>
        <dbReference type="Proteomes" id="UP001221757"/>
    </source>
</evidence>
<feature type="signal peptide" evidence="1">
    <location>
        <begin position="1"/>
        <end position="19"/>
    </location>
</feature>
<keyword evidence="4" id="KW-1185">Reference proteome</keyword>
<accession>A0AAD7G9P7</accession>
<comment type="caution">
    <text evidence="3">The sequence shown here is derived from an EMBL/GenBank/DDBJ whole genome shotgun (WGS) entry which is preliminary data.</text>
</comment>
<organism evidence="3 4">
    <name type="scientific">Mycena rosella</name>
    <name type="common">Pink bonnet</name>
    <name type="synonym">Agaricus rosellus</name>
    <dbReference type="NCBI Taxonomy" id="1033263"/>
    <lineage>
        <taxon>Eukaryota</taxon>
        <taxon>Fungi</taxon>
        <taxon>Dikarya</taxon>
        <taxon>Basidiomycota</taxon>
        <taxon>Agaricomycotina</taxon>
        <taxon>Agaricomycetes</taxon>
        <taxon>Agaricomycetidae</taxon>
        <taxon>Agaricales</taxon>
        <taxon>Marasmiineae</taxon>
        <taxon>Mycenaceae</taxon>
        <taxon>Mycena</taxon>
    </lineage>
</organism>